<evidence type="ECO:0000259" key="1">
    <source>
        <dbReference type="PROSITE" id="PS50290"/>
    </source>
</evidence>
<dbReference type="PROSITE" id="PS50290">
    <property type="entry name" value="PI3_4_KINASE_3"/>
    <property type="match status" value="1"/>
</dbReference>
<dbReference type="GO" id="GO:0004674">
    <property type="term" value="F:protein serine/threonine kinase activity"/>
    <property type="evidence" value="ECO:0007669"/>
    <property type="project" value="InterPro"/>
</dbReference>
<organism evidence="2 3">
    <name type="scientific">Heterorhabditis bacteriophora</name>
    <name type="common">Entomopathogenic nematode worm</name>
    <dbReference type="NCBI Taxonomy" id="37862"/>
    <lineage>
        <taxon>Eukaryota</taxon>
        <taxon>Metazoa</taxon>
        <taxon>Ecdysozoa</taxon>
        <taxon>Nematoda</taxon>
        <taxon>Chromadorea</taxon>
        <taxon>Rhabditida</taxon>
        <taxon>Rhabditina</taxon>
        <taxon>Rhabditomorpha</taxon>
        <taxon>Strongyloidea</taxon>
        <taxon>Heterorhabditidae</taxon>
        <taxon>Heterorhabditis</taxon>
    </lineage>
</organism>
<dbReference type="InterPro" id="IPR038980">
    <property type="entry name" value="ATM_plant"/>
</dbReference>
<dbReference type="WBParaSite" id="Hba_10678">
    <property type="protein sequence ID" value="Hba_10678"/>
    <property type="gene ID" value="Hba_10678"/>
</dbReference>
<dbReference type="Proteomes" id="UP000095283">
    <property type="component" value="Unplaced"/>
</dbReference>
<dbReference type="InterPro" id="IPR011009">
    <property type="entry name" value="Kinase-like_dom_sf"/>
</dbReference>
<evidence type="ECO:0000313" key="2">
    <source>
        <dbReference type="Proteomes" id="UP000095283"/>
    </source>
</evidence>
<sequence length="110" mass="12320">MEDFFSQADGISAPKVLKVKGSDGKIYKTIWKKEDVRQDCLVEQLFFVMNGILGGEHPLRTYKVVPLDNSSGIIEFCQGTTSLSVTILSILINNSSLISYSNLLCMFLYF</sequence>
<proteinExistence type="predicted"/>
<protein>
    <submittedName>
        <fullName evidence="3">PI3K/PI4K domain-containing protein</fullName>
    </submittedName>
</protein>
<dbReference type="Gene3D" id="3.30.1010.10">
    <property type="entry name" value="Phosphatidylinositol 3-kinase Catalytic Subunit, Chain A, domain 4"/>
    <property type="match status" value="1"/>
</dbReference>
<evidence type="ECO:0000313" key="3">
    <source>
        <dbReference type="WBParaSite" id="Hba_10678"/>
    </source>
</evidence>
<dbReference type="GO" id="GO:0006974">
    <property type="term" value="P:DNA damage response"/>
    <property type="evidence" value="ECO:0007669"/>
    <property type="project" value="InterPro"/>
</dbReference>
<accession>A0A1I7WZR5</accession>
<dbReference type="PANTHER" id="PTHR37079:SF4">
    <property type="entry name" value="SERINE_THREONINE-PROTEIN KINASE ATM"/>
    <property type="match status" value="1"/>
</dbReference>
<reference evidence="3" key="1">
    <citation type="submission" date="2016-11" db="UniProtKB">
        <authorList>
            <consortium name="WormBaseParasite"/>
        </authorList>
    </citation>
    <scope>IDENTIFICATION</scope>
</reference>
<dbReference type="InterPro" id="IPR000403">
    <property type="entry name" value="PI3/4_kinase_cat_dom"/>
</dbReference>
<dbReference type="PANTHER" id="PTHR37079">
    <property type="entry name" value="SERINE/THREONINE-PROTEIN KINASE ATM"/>
    <property type="match status" value="1"/>
</dbReference>
<dbReference type="SUPFAM" id="SSF56112">
    <property type="entry name" value="Protein kinase-like (PK-like)"/>
    <property type="match status" value="1"/>
</dbReference>
<name>A0A1I7WZR5_HETBA</name>
<dbReference type="AlphaFoldDB" id="A0A1I7WZR5"/>
<keyword evidence="2" id="KW-1185">Reference proteome</keyword>
<feature type="domain" description="PI3K/PI4K catalytic" evidence="1">
    <location>
        <begin position="1"/>
        <end position="110"/>
    </location>
</feature>